<dbReference type="HOGENOM" id="CLU_086084_0_0_1"/>
<dbReference type="EMBL" id="KN834775">
    <property type="protein sequence ID" value="KIK60449.1"/>
    <property type="molecule type" value="Genomic_DNA"/>
</dbReference>
<proteinExistence type="predicted"/>
<organism evidence="2 3">
    <name type="scientific">Collybiopsis luxurians FD-317 M1</name>
    <dbReference type="NCBI Taxonomy" id="944289"/>
    <lineage>
        <taxon>Eukaryota</taxon>
        <taxon>Fungi</taxon>
        <taxon>Dikarya</taxon>
        <taxon>Basidiomycota</taxon>
        <taxon>Agaricomycotina</taxon>
        <taxon>Agaricomycetes</taxon>
        <taxon>Agaricomycetidae</taxon>
        <taxon>Agaricales</taxon>
        <taxon>Marasmiineae</taxon>
        <taxon>Omphalotaceae</taxon>
        <taxon>Collybiopsis</taxon>
        <taxon>Collybiopsis luxurians</taxon>
    </lineage>
</organism>
<name>A0A0D0CD66_9AGAR</name>
<reference evidence="2 3" key="1">
    <citation type="submission" date="2014-04" db="EMBL/GenBank/DDBJ databases">
        <title>Evolutionary Origins and Diversification of the Mycorrhizal Mutualists.</title>
        <authorList>
            <consortium name="DOE Joint Genome Institute"/>
            <consortium name="Mycorrhizal Genomics Consortium"/>
            <person name="Kohler A."/>
            <person name="Kuo A."/>
            <person name="Nagy L.G."/>
            <person name="Floudas D."/>
            <person name="Copeland A."/>
            <person name="Barry K.W."/>
            <person name="Cichocki N."/>
            <person name="Veneault-Fourrey C."/>
            <person name="LaButti K."/>
            <person name="Lindquist E.A."/>
            <person name="Lipzen A."/>
            <person name="Lundell T."/>
            <person name="Morin E."/>
            <person name="Murat C."/>
            <person name="Riley R."/>
            <person name="Ohm R."/>
            <person name="Sun H."/>
            <person name="Tunlid A."/>
            <person name="Henrissat B."/>
            <person name="Grigoriev I.V."/>
            <person name="Hibbett D.S."/>
            <person name="Martin F."/>
        </authorList>
    </citation>
    <scope>NUCLEOTIDE SEQUENCE [LARGE SCALE GENOMIC DNA]</scope>
    <source>
        <strain evidence="2 3">FD-317 M1</strain>
    </source>
</reference>
<dbReference type="AlphaFoldDB" id="A0A0D0CD66"/>
<evidence type="ECO:0000256" key="1">
    <source>
        <dbReference type="SAM" id="Coils"/>
    </source>
</evidence>
<accession>A0A0D0CD66</accession>
<keyword evidence="1" id="KW-0175">Coiled coil</keyword>
<evidence type="ECO:0000313" key="2">
    <source>
        <dbReference type="EMBL" id="KIK60449.1"/>
    </source>
</evidence>
<evidence type="ECO:0000313" key="3">
    <source>
        <dbReference type="Proteomes" id="UP000053593"/>
    </source>
</evidence>
<dbReference type="Proteomes" id="UP000053593">
    <property type="component" value="Unassembled WGS sequence"/>
</dbReference>
<dbReference type="OrthoDB" id="3244737at2759"/>
<keyword evidence="3" id="KW-1185">Reference proteome</keyword>
<feature type="coiled-coil region" evidence="1">
    <location>
        <begin position="174"/>
        <end position="211"/>
    </location>
</feature>
<protein>
    <submittedName>
        <fullName evidence="2">Unplaced genomic scaffold GYMLUscaffold_27, whole genome shotgun sequence</fullName>
    </submittedName>
</protein>
<sequence>MRLKLLNDILTEISLDDQELARSLTQLRVTSDSSSLVDKLISESVEARLLQEIESRLSFISEYLSQHDSDANVLERIHQELENILDLESQVSSIWSTPKDHITRINELHTRLQAELMDAMSTVPPILNEKRKADGALTAASIEASLVKLSLFRAQAHHKLYGFASDTQPDATMAHALSIAYDKLKDEADHLKEEEQALDDQIEAYARLIRLADGGNSGRFAQIVEDYVQVEKETEECKRDLRRLGWIGD</sequence>
<gene>
    <name evidence="2" type="ORF">GYMLUDRAFT_43760</name>
</gene>